<dbReference type="PANTHER" id="PTHR30203:SF24">
    <property type="entry name" value="BLR4935 PROTEIN"/>
    <property type="match status" value="1"/>
</dbReference>
<protein>
    <recommendedName>
        <fullName evidence="4">Transporter</fullName>
    </recommendedName>
</protein>
<dbReference type="InterPro" id="IPR010131">
    <property type="entry name" value="MdtP/NodT-like"/>
</dbReference>
<dbReference type="InterPro" id="IPR003423">
    <property type="entry name" value="OMP_efflux"/>
</dbReference>
<sequence>MKRLLIPLLLLGGCAAYTPDPLATTPVERANPTPVSIDLAQPLDGNALATLVVLANPDLRAARARAGVADAQAFAARLLPDPTLSFGVSQVLAGPDPLLDLTSALGFDLNMLRTRGVRLAQARAAAQQVRLDLAWSEWQTAGQARLQAVRIIALERGVGLTAASRDMARSLLDRTTRAAGRGDLAADQVQTARLAAADAEVKARGTEKDLATARFELTRLLGLPPTAILRLAPMQDGDRPLDSARLFEIARTNRTDLRALEAGYAAQEAVVRKAVLDQFPTLGLSIGSSRDTSGNVIVGPSVDFTLPLWNRNRGGIAVERATRTALKAEYDARLFQTRAQIAAAVAGITIARRQRDAVLRDVPAARRYAEATRRAATRGDLSIATAETAEQAERDKQALLLQSEQDIAEQMIALELLTGTLREAWT</sequence>
<evidence type="ECO:0000313" key="2">
    <source>
        <dbReference type="EMBL" id="GGA36258.1"/>
    </source>
</evidence>
<accession>A0ABQ1G4N6</accession>
<dbReference type="Pfam" id="PF02321">
    <property type="entry name" value="OEP"/>
    <property type="match status" value="1"/>
</dbReference>
<dbReference type="PANTHER" id="PTHR30203">
    <property type="entry name" value="OUTER MEMBRANE CATION EFFLUX PROTEIN"/>
    <property type="match status" value="1"/>
</dbReference>
<dbReference type="Gene3D" id="1.20.1600.10">
    <property type="entry name" value="Outer membrane efflux proteins (OEP)"/>
    <property type="match status" value="1"/>
</dbReference>
<dbReference type="EMBL" id="BMDW01000002">
    <property type="protein sequence ID" value="GGA36258.1"/>
    <property type="molecule type" value="Genomic_DNA"/>
</dbReference>
<organism evidence="2 3">
    <name type="scientific">Sphingomonas psychrolutea</name>
    <dbReference type="NCBI Taxonomy" id="1259676"/>
    <lineage>
        <taxon>Bacteria</taxon>
        <taxon>Pseudomonadati</taxon>
        <taxon>Pseudomonadota</taxon>
        <taxon>Alphaproteobacteria</taxon>
        <taxon>Sphingomonadales</taxon>
        <taxon>Sphingomonadaceae</taxon>
        <taxon>Sphingomonas</taxon>
    </lineage>
</organism>
<reference evidence="3" key="1">
    <citation type="journal article" date="2019" name="Int. J. Syst. Evol. Microbiol.">
        <title>The Global Catalogue of Microorganisms (GCM) 10K type strain sequencing project: providing services to taxonomists for standard genome sequencing and annotation.</title>
        <authorList>
            <consortium name="The Broad Institute Genomics Platform"/>
            <consortium name="The Broad Institute Genome Sequencing Center for Infectious Disease"/>
            <person name="Wu L."/>
            <person name="Ma J."/>
        </authorList>
    </citation>
    <scope>NUCLEOTIDE SEQUENCE [LARGE SCALE GENOMIC DNA]</scope>
    <source>
        <strain evidence="3">CGMCC 1.10106</strain>
    </source>
</reference>
<evidence type="ECO:0000256" key="1">
    <source>
        <dbReference type="ARBA" id="ARBA00007613"/>
    </source>
</evidence>
<dbReference type="Proteomes" id="UP000618591">
    <property type="component" value="Unassembled WGS sequence"/>
</dbReference>
<dbReference type="SUPFAM" id="SSF56954">
    <property type="entry name" value="Outer membrane efflux proteins (OEP)"/>
    <property type="match status" value="1"/>
</dbReference>
<keyword evidence="3" id="KW-1185">Reference proteome</keyword>
<evidence type="ECO:0000313" key="3">
    <source>
        <dbReference type="Proteomes" id="UP000618591"/>
    </source>
</evidence>
<proteinExistence type="inferred from homology"/>
<comment type="caution">
    <text evidence="2">The sequence shown here is derived from an EMBL/GenBank/DDBJ whole genome shotgun (WGS) entry which is preliminary data.</text>
</comment>
<gene>
    <name evidence="2" type="ORF">GCM10011395_03180</name>
</gene>
<evidence type="ECO:0008006" key="4">
    <source>
        <dbReference type="Google" id="ProtNLM"/>
    </source>
</evidence>
<name>A0ABQ1G4N6_9SPHN</name>
<comment type="similarity">
    <text evidence="1">Belongs to the outer membrane factor (OMF) (TC 1.B.17) family.</text>
</comment>